<dbReference type="EMBL" id="SEYY01019650">
    <property type="protein sequence ID" value="KAB7498043.1"/>
    <property type="molecule type" value="Genomic_DNA"/>
</dbReference>
<name>A0A5N5SUZ7_9CRUS</name>
<sequence>MQKGKPFMWKPFSFVDSLNLEEEFRTESSGIVSTNGGRYDVLVKERKRVPVFWEGKGGPVMRCSWFRRSYSETYPVPYSEQVSEKLEEEYKDAVLTGQWHRQVELPAGERVMLNSPFSMHHYHIQEPTDPQNITAITDSQYPQNVRRGADDFEIKDGDAEQVDHLLFLIHGIGSVCDLRFRTVEECVDDFRTMGEELLTTHFKESLEAGKIGRALHGDQTGLDEKLKYITLRSPYLNFENLPTILCLTFSFTQVQNIVRSNNDVHMHIINTVASEMDRLLDLFRKRNPNFRGDISLGGHSLGSVILFDLLMHQNPECIKSSKSLGENSDSEDMNKDFNESSSRGSSLSLTSQVNFQLGVAGTGQPAIIYPQLSFHPKAFFLMGSPVGMFITVRGIDTLGPTFKLPTCERVFNIFHPFDPVAYRIETLIDTSFSELRPVLIPHHKGRKRMHLELKDTIERVGSDIKNKIVESVQATWNKFYQIYSGSDSDAMRTHVNQAVEEEMQRANPDSHSISEDLYDVKIGQLNRGLRVDYVLQEKPYESFTEYIFALQAHVTYWNSEDTMLMILKELYKINGINSDTQLHQQRRLSEADTLSPSSPTANLLSGQPSITMMSQDNLRSSNAAPVPLFTPPQVDSNLPLPKSSATKEENSRTLRGRPVFDPLKSTIPVGGMDPTAPPSQKNLPPPPTNTKNVNFSRKKT</sequence>
<reference evidence="4 5" key="1">
    <citation type="journal article" date="2019" name="PLoS Biol.">
        <title>Sex chromosomes control vertical transmission of feminizing Wolbachia symbionts in an isopod.</title>
        <authorList>
            <person name="Becking T."/>
            <person name="Chebbi M.A."/>
            <person name="Giraud I."/>
            <person name="Moumen B."/>
            <person name="Laverre T."/>
            <person name="Caubet Y."/>
            <person name="Peccoud J."/>
            <person name="Gilbert C."/>
            <person name="Cordaux R."/>
        </authorList>
    </citation>
    <scope>NUCLEOTIDE SEQUENCE [LARGE SCALE GENOMIC DNA]</scope>
    <source>
        <strain evidence="4">ANa2</strain>
        <tissue evidence="4">Whole body excluding digestive tract and cuticle</tissue>
    </source>
</reference>
<gene>
    <name evidence="4" type="primary">Ddhd2</name>
    <name evidence="4" type="ORF">Anas_07161</name>
</gene>
<dbReference type="InterPro" id="IPR004177">
    <property type="entry name" value="DDHD_dom"/>
</dbReference>
<evidence type="ECO:0000256" key="2">
    <source>
        <dbReference type="SAM" id="MobiDB-lite"/>
    </source>
</evidence>
<dbReference type="InterPro" id="IPR029058">
    <property type="entry name" value="AB_hydrolase_fold"/>
</dbReference>
<protein>
    <submittedName>
        <fullName evidence="4">Phospholipase DDHD2</fullName>
    </submittedName>
</protein>
<dbReference type="PANTHER" id="PTHR23509:SF10">
    <property type="entry name" value="LD21067P"/>
    <property type="match status" value="1"/>
</dbReference>
<dbReference type="SMART" id="SM01127">
    <property type="entry name" value="DDHD"/>
    <property type="match status" value="1"/>
</dbReference>
<evidence type="ECO:0000313" key="5">
    <source>
        <dbReference type="Proteomes" id="UP000326759"/>
    </source>
</evidence>
<dbReference type="SUPFAM" id="SSF53474">
    <property type="entry name" value="alpha/beta-Hydrolases"/>
    <property type="match status" value="1"/>
</dbReference>
<feature type="region of interest" description="Disordered" evidence="2">
    <location>
        <begin position="320"/>
        <end position="346"/>
    </location>
</feature>
<accession>A0A5N5SUZ7</accession>
<feature type="region of interest" description="Disordered" evidence="2">
    <location>
        <begin position="584"/>
        <end position="607"/>
    </location>
</feature>
<dbReference type="GO" id="GO:0004620">
    <property type="term" value="F:phospholipase activity"/>
    <property type="evidence" value="ECO:0007669"/>
    <property type="project" value="TreeGrafter"/>
</dbReference>
<dbReference type="Proteomes" id="UP000326759">
    <property type="component" value="Unassembled WGS sequence"/>
</dbReference>
<feature type="domain" description="DDHD" evidence="3">
    <location>
        <begin position="372"/>
        <end position="572"/>
    </location>
</feature>
<feature type="compositionally biased region" description="Polar residues" evidence="2">
    <location>
        <begin position="592"/>
        <end position="607"/>
    </location>
</feature>
<evidence type="ECO:0000259" key="3">
    <source>
        <dbReference type="PROSITE" id="PS51043"/>
    </source>
</evidence>
<dbReference type="Pfam" id="PF02862">
    <property type="entry name" value="DDHD"/>
    <property type="match status" value="1"/>
</dbReference>
<comment type="similarity">
    <text evidence="1">Belongs to the PA-PLA1 family.</text>
</comment>
<evidence type="ECO:0000256" key="1">
    <source>
        <dbReference type="ARBA" id="ARBA00038464"/>
    </source>
</evidence>
<dbReference type="InterPro" id="IPR058055">
    <property type="entry name" value="PA-PLA1"/>
</dbReference>
<dbReference type="PANTHER" id="PTHR23509">
    <property type="entry name" value="PA-PL1 PHOSPHOLIPASE FAMILY"/>
    <property type="match status" value="1"/>
</dbReference>
<keyword evidence="5" id="KW-1185">Reference proteome</keyword>
<evidence type="ECO:0000313" key="4">
    <source>
        <dbReference type="EMBL" id="KAB7498043.1"/>
    </source>
</evidence>
<dbReference type="GO" id="GO:0030134">
    <property type="term" value="C:COPII-coated ER to Golgi transport vesicle"/>
    <property type="evidence" value="ECO:0007669"/>
    <property type="project" value="TreeGrafter"/>
</dbReference>
<proteinExistence type="inferred from homology"/>
<dbReference type="InterPro" id="IPR057825">
    <property type="entry name" value="WWE_SEC23-DDH2"/>
</dbReference>
<feature type="region of interest" description="Disordered" evidence="2">
    <location>
        <begin position="621"/>
        <end position="700"/>
    </location>
</feature>
<dbReference type="AlphaFoldDB" id="A0A5N5SUZ7"/>
<dbReference type="Pfam" id="PF23464">
    <property type="entry name" value="WWE_3"/>
    <property type="match status" value="1"/>
</dbReference>
<organism evidence="4 5">
    <name type="scientific">Armadillidium nasatum</name>
    <dbReference type="NCBI Taxonomy" id="96803"/>
    <lineage>
        <taxon>Eukaryota</taxon>
        <taxon>Metazoa</taxon>
        <taxon>Ecdysozoa</taxon>
        <taxon>Arthropoda</taxon>
        <taxon>Crustacea</taxon>
        <taxon>Multicrustacea</taxon>
        <taxon>Malacostraca</taxon>
        <taxon>Eumalacostraca</taxon>
        <taxon>Peracarida</taxon>
        <taxon>Isopoda</taxon>
        <taxon>Oniscidea</taxon>
        <taxon>Crinocheta</taxon>
        <taxon>Armadillidiidae</taxon>
        <taxon>Armadillidium</taxon>
    </lineage>
</organism>
<dbReference type="PROSITE" id="PS51043">
    <property type="entry name" value="DDHD"/>
    <property type="match status" value="1"/>
</dbReference>
<dbReference type="GO" id="GO:0046872">
    <property type="term" value="F:metal ion binding"/>
    <property type="evidence" value="ECO:0007669"/>
    <property type="project" value="InterPro"/>
</dbReference>
<dbReference type="OrthoDB" id="69269at2759"/>
<comment type="caution">
    <text evidence="4">The sequence shown here is derived from an EMBL/GenBank/DDBJ whole genome shotgun (WGS) entry which is preliminary data.</text>
</comment>